<accession>A0A7X2T1V1</accession>
<gene>
    <name evidence="1" type="ORF">FYJ33_11310</name>
</gene>
<name>A0A7X2T1V1_9CLOT</name>
<evidence type="ECO:0000313" key="1">
    <source>
        <dbReference type="EMBL" id="MSR91964.1"/>
    </source>
</evidence>
<dbReference type="RefSeq" id="WP_154531866.1">
    <property type="nucleotide sequence ID" value="NZ_JAXFSD010000078.1"/>
</dbReference>
<dbReference type="EMBL" id="VULX01000019">
    <property type="protein sequence ID" value="MSR91964.1"/>
    <property type="molecule type" value="Genomic_DNA"/>
</dbReference>
<evidence type="ECO:0000313" key="2">
    <source>
        <dbReference type="Proteomes" id="UP000460287"/>
    </source>
</evidence>
<dbReference type="AlphaFoldDB" id="A0A7X2T1V1"/>
<sequence>MLNVDVIDKDGSKLELDKMLTDENLNIDKYTVVLDNKEDKSSSQSIGVYDFDRKLVNSDNLPKVMEDYYNQWEKENDKK</sequence>
<reference evidence="1 2" key="1">
    <citation type="submission" date="2019-08" db="EMBL/GenBank/DDBJ databases">
        <title>In-depth cultivation of the pig gut microbiome towards novel bacterial diversity and tailored functional studies.</title>
        <authorList>
            <person name="Wylensek D."/>
            <person name="Hitch T.C.A."/>
            <person name="Clavel T."/>
        </authorList>
    </citation>
    <scope>NUCLEOTIDE SEQUENCE [LARGE SCALE GENOMIC DNA]</scope>
    <source>
        <strain evidence="1 2">WCA-383-APC-5B</strain>
    </source>
</reference>
<comment type="caution">
    <text evidence="1">The sequence shown here is derived from an EMBL/GenBank/DDBJ whole genome shotgun (WGS) entry which is preliminary data.</text>
</comment>
<dbReference type="Proteomes" id="UP000460287">
    <property type="component" value="Unassembled WGS sequence"/>
</dbReference>
<protein>
    <submittedName>
        <fullName evidence="1">Uncharacterized protein</fullName>
    </submittedName>
</protein>
<proteinExistence type="predicted"/>
<organism evidence="1 2">
    <name type="scientific">Inconstantimicrobium porci</name>
    <dbReference type="NCBI Taxonomy" id="2652291"/>
    <lineage>
        <taxon>Bacteria</taxon>
        <taxon>Bacillati</taxon>
        <taxon>Bacillota</taxon>
        <taxon>Clostridia</taxon>
        <taxon>Eubacteriales</taxon>
        <taxon>Clostridiaceae</taxon>
        <taxon>Inconstantimicrobium</taxon>
    </lineage>
</organism>
<keyword evidence="2" id="KW-1185">Reference proteome</keyword>